<sequence>MPFRSLPAEIRIQIWKLCLRDEPRFLILDLFPEVASSHQPGPNGPVKELIVIGGCFASTPDQHLPVRPIISQITMKSLGTLCSESRAVTLACYPDLIRVKKSRFQERSGRDTAQLLLRCNLQTDIVRVNHNETGWWYFDNFRQFVINTYDMLRVSDSAERAEEFKSALNKINHLVMPHPEVKWGSPLPHEDRRANLLQSVKKIFPLMRSLKTVTLCDARYPERTEPIDRIYDLFYDEPTLRFVSPACYTMSMAVLQKLVEPLTQGRTHESDSTEISESRLRELGYVERSRTTRIRPVQGAPRKDGQLDDAAIALPKVFEVEEYWLK</sequence>
<accession>A0A8H4L5R8</accession>
<organism evidence="2 3">
    <name type="scientific">Fusarium albosuccineum</name>
    <dbReference type="NCBI Taxonomy" id="1237068"/>
    <lineage>
        <taxon>Eukaryota</taxon>
        <taxon>Fungi</taxon>
        <taxon>Dikarya</taxon>
        <taxon>Ascomycota</taxon>
        <taxon>Pezizomycotina</taxon>
        <taxon>Sordariomycetes</taxon>
        <taxon>Hypocreomycetidae</taxon>
        <taxon>Hypocreales</taxon>
        <taxon>Nectriaceae</taxon>
        <taxon>Fusarium</taxon>
        <taxon>Fusarium decemcellulare species complex</taxon>
    </lineage>
</organism>
<comment type="caution">
    <text evidence="2">The sequence shown here is derived from an EMBL/GenBank/DDBJ whole genome shotgun (WGS) entry which is preliminary data.</text>
</comment>
<keyword evidence="3" id="KW-1185">Reference proteome</keyword>
<dbReference type="InterPro" id="IPR045518">
    <property type="entry name" value="2EXR"/>
</dbReference>
<dbReference type="Pfam" id="PF20150">
    <property type="entry name" value="2EXR"/>
    <property type="match status" value="1"/>
</dbReference>
<gene>
    <name evidence="2" type="ORF">FALBO_11478</name>
</gene>
<dbReference type="AlphaFoldDB" id="A0A8H4L5R8"/>
<protein>
    <recommendedName>
        <fullName evidence="1">2EXR domain-containing protein</fullName>
    </recommendedName>
</protein>
<feature type="domain" description="2EXR" evidence="1">
    <location>
        <begin position="2"/>
        <end position="126"/>
    </location>
</feature>
<reference evidence="2 3" key="1">
    <citation type="submission" date="2020-01" db="EMBL/GenBank/DDBJ databases">
        <title>Identification and distribution of gene clusters putatively required for synthesis of sphingolipid metabolism inhibitors in phylogenetically diverse species of the filamentous fungus Fusarium.</title>
        <authorList>
            <person name="Kim H.-S."/>
            <person name="Busman M."/>
            <person name="Brown D.W."/>
            <person name="Divon H."/>
            <person name="Uhlig S."/>
            <person name="Proctor R.H."/>
        </authorList>
    </citation>
    <scope>NUCLEOTIDE SEQUENCE [LARGE SCALE GENOMIC DNA]</scope>
    <source>
        <strain evidence="2 3">NRRL 20459</strain>
    </source>
</reference>
<evidence type="ECO:0000259" key="1">
    <source>
        <dbReference type="Pfam" id="PF20150"/>
    </source>
</evidence>
<proteinExistence type="predicted"/>
<dbReference type="EMBL" id="JAADYS010001663">
    <property type="protein sequence ID" value="KAF4461719.1"/>
    <property type="molecule type" value="Genomic_DNA"/>
</dbReference>
<dbReference type="OrthoDB" id="5070005at2759"/>
<evidence type="ECO:0000313" key="3">
    <source>
        <dbReference type="Proteomes" id="UP000554235"/>
    </source>
</evidence>
<name>A0A8H4L5R8_9HYPO</name>
<evidence type="ECO:0000313" key="2">
    <source>
        <dbReference type="EMBL" id="KAF4461719.1"/>
    </source>
</evidence>
<dbReference type="Proteomes" id="UP000554235">
    <property type="component" value="Unassembled WGS sequence"/>
</dbReference>